<feature type="domain" description="DUF8176" evidence="3">
    <location>
        <begin position="176"/>
        <end position="295"/>
    </location>
</feature>
<feature type="transmembrane region" description="Helical" evidence="2">
    <location>
        <begin position="142"/>
        <end position="163"/>
    </location>
</feature>
<dbReference type="Pfam" id="PF26527">
    <property type="entry name" value="DUF8176"/>
    <property type="match status" value="1"/>
</dbReference>
<gene>
    <name evidence="4" type="ORF">SAMN06265174_102472</name>
</gene>
<keyword evidence="2" id="KW-0812">Transmembrane</keyword>
<protein>
    <recommendedName>
        <fullName evidence="3">DUF8176 domain-containing protein</fullName>
    </recommendedName>
</protein>
<dbReference type="EMBL" id="FXTG01000002">
    <property type="protein sequence ID" value="SMO58546.1"/>
    <property type="molecule type" value="Genomic_DNA"/>
</dbReference>
<feature type="region of interest" description="Disordered" evidence="1">
    <location>
        <begin position="1"/>
        <end position="134"/>
    </location>
</feature>
<accession>A0ABY1MZT1</accession>
<organism evidence="4 5">
    <name type="scientific">Dietzia kunjamensis subsp. schimae</name>
    <dbReference type="NCBI Taxonomy" id="498198"/>
    <lineage>
        <taxon>Bacteria</taxon>
        <taxon>Bacillati</taxon>
        <taxon>Actinomycetota</taxon>
        <taxon>Actinomycetes</taxon>
        <taxon>Mycobacteriales</taxon>
        <taxon>Dietziaceae</taxon>
        <taxon>Dietzia</taxon>
    </lineage>
</organism>
<keyword evidence="5" id="KW-1185">Reference proteome</keyword>
<evidence type="ECO:0000313" key="5">
    <source>
        <dbReference type="Proteomes" id="UP000315460"/>
    </source>
</evidence>
<evidence type="ECO:0000256" key="1">
    <source>
        <dbReference type="SAM" id="MobiDB-lite"/>
    </source>
</evidence>
<proteinExistence type="predicted"/>
<reference evidence="4 5" key="1">
    <citation type="submission" date="2017-05" db="EMBL/GenBank/DDBJ databases">
        <authorList>
            <person name="Varghese N."/>
            <person name="Submissions S."/>
        </authorList>
    </citation>
    <scope>NUCLEOTIDE SEQUENCE [LARGE SCALE GENOMIC DNA]</scope>
    <source>
        <strain evidence="4 5">DSM 45139</strain>
    </source>
</reference>
<evidence type="ECO:0000313" key="4">
    <source>
        <dbReference type="EMBL" id="SMO58546.1"/>
    </source>
</evidence>
<evidence type="ECO:0000256" key="2">
    <source>
        <dbReference type="SAM" id="Phobius"/>
    </source>
</evidence>
<keyword evidence="2" id="KW-0472">Membrane</keyword>
<comment type="caution">
    <text evidence="4">The sequence shown here is derived from an EMBL/GenBank/DDBJ whole genome shotgun (WGS) entry which is preliminary data.</text>
</comment>
<dbReference type="Proteomes" id="UP000315460">
    <property type="component" value="Unassembled WGS sequence"/>
</dbReference>
<evidence type="ECO:0000259" key="3">
    <source>
        <dbReference type="Pfam" id="PF26527"/>
    </source>
</evidence>
<dbReference type="InterPro" id="IPR058489">
    <property type="entry name" value="DUF8176"/>
</dbReference>
<dbReference type="RefSeq" id="WP_154829421.1">
    <property type="nucleotide sequence ID" value="NZ_BAAAQH010000005.1"/>
</dbReference>
<sequence>MADRPRAGDDDEAPRLPEVTVPPWLRTGPTPDHAMPGVPAAGRSAGGAGGSDAARAGSGEREPSADAPPPTRITLGAAVGDAHAPATSELRSPAGPAGSGSTRREADDLSTLSLGAPSADRDLPDDEPSPAPAVLDRRPARIALLAAAGVAVLGGSAVLGFVVTRGAVSPADERDTGCVEVAEPGRVVGSGPGSLETPAGAVLAFDHAYYVERSAEKAFEAVAPSSRMTEEQLRVEGVERVPEGTTHCVDVRELSPTLLEVDLTEYPPGADPVLIRQRVRVAENPGGTWGIVSITPAG</sequence>
<keyword evidence="2" id="KW-1133">Transmembrane helix</keyword>
<name>A0ABY1MZT1_9ACTN</name>